<organism evidence="1 2">
    <name type="scientific">Psilocybe cubensis</name>
    <name type="common">Psychedelic mushroom</name>
    <name type="synonym">Stropharia cubensis</name>
    <dbReference type="NCBI Taxonomy" id="181762"/>
    <lineage>
        <taxon>Eukaryota</taxon>
        <taxon>Fungi</taxon>
        <taxon>Dikarya</taxon>
        <taxon>Basidiomycota</taxon>
        <taxon>Agaricomycotina</taxon>
        <taxon>Agaricomycetes</taxon>
        <taxon>Agaricomycetidae</taxon>
        <taxon>Agaricales</taxon>
        <taxon>Agaricineae</taxon>
        <taxon>Strophariaceae</taxon>
        <taxon>Psilocybe</taxon>
    </lineage>
</organism>
<gene>
    <name evidence="1" type="ORF">JR316_0009598</name>
</gene>
<name>A0ACB8GPT8_PSICU</name>
<proteinExistence type="predicted"/>
<keyword evidence="2" id="KW-1185">Reference proteome</keyword>
<evidence type="ECO:0000313" key="1">
    <source>
        <dbReference type="EMBL" id="KAH9477387.1"/>
    </source>
</evidence>
<dbReference type="Proteomes" id="UP000664032">
    <property type="component" value="Unassembled WGS sequence"/>
</dbReference>
<comment type="caution">
    <text evidence="1">The sequence shown here is derived from an EMBL/GenBank/DDBJ whole genome shotgun (WGS) entry which is preliminary data.</text>
</comment>
<protein>
    <submittedName>
        <fullName evidence="1">Uncharacterized protein</fullName>
    </submittedName>
</protein>
<dbReference type="EMBL" id="JAFIQS020000009">
    <property type="protein sequence ID" value="KAH9477387.1"/>
    <property type="molecule type" value="Genomic_DNA"/>
</dbReference>
<sequence length="275" mass="31395">MDNQGQGWISDEATTRPPVKPTTSIRTPDEVYAVRGILMRWLPIEIAHLIMDEVQYWPAIISQSNAISSSPMNTWSVEEHHGNFCCLYTPRLPNWPGDPTYPGVKIKEVCFTIKSRDQGWTSEPGPFKHNYDGSWTWFQAVVGRDFDDYTVTTQTQPDKVDLRIERALQPNNGTQATQDIIVDTWDIQRNYRASPELRTHRVVWSAKDEPDLTDHDRQFDPLTGAYRGAGFVQSLRPGDLIGIVMRAKYPAWANFVESSLFKEAQHGELNSKKTV</sequence>
<accession>A0ACB8GPT8</accession>
<evidence type="ECO:0000313" key="2">
    <source>
        <dbReference type="Proteomes" id="UP000664032"/>
    </source>
</evidence>
<reference evidence="1" key="1">
    <citation type="submission" date="2021-10" db="EMBL/GenBank/DDBJ databases">
        <title>Psilocybe cubensis genome.</title>
        <authorList>
            <person name="Mckernan K.J."/>
            <person name="Crawford S."/>
            <person name="Trippe A."/>
            <person name="Kane L.T."/>
            <person name="Mclaughlin S."/>
        </authorList>
    </citation>
    <scope>NUCLEOTIDE SEQUENCE</scope>
    <source>
        <strain evidence="1">MGC-MH-2018</strain>
    </source>
</reference>